<sequence>MSFVNKTALITGATRGIGFAIAEAFASRGASTILVGRDPGRVDKAEKTFTSQYGQGHQGLPLDLSDKDEIDTIMKDLLKNTQIHYLVNAAGISRDGLLLRLKEQDLQDTMNINLFGTMRMSQLVSKSMVKHREGGCIINISSIVGLQGNVGQSVYSASKAGIIGFTKSLAKELGPSQIRVNAIAPGYIETDMTAGLLSTPEKKQALIDSIPLRRLGQANDVAEAAIFLARSQYMNGEVLSIDGGLTL</sequence>
<dbReference type="AlphaFoldDB" id="A0A077WP58"/>
<dbReference type="FunFam" id="3.40.50.720:FF:000173">
    <property type="entry name" value="3-oxoacyl-[acyl-carrier protein] reductase"/>
    <property type="match status" value="1"/>
</dbReference>
<protein>
    <recommendedName>
        <fullName evidence="4">Ketoreductase domain-containing protein</fullName>
    </recommendedName>
</protein>
<dbReference type="PROSITE" id="PS00061">
    <property type="entry name" value="ADH_SHORT"/>
    <property type="match status" value="1"/>
</dbReference>
<keyword evidence="2" id="KW-0521">NADP</keyword>
<organism evidence="5">
    <name type="scientific">Lichtheimia ramosa</name>
    <dbReference type="NCBI Taxonomy" id="688394"/>
    <lineage>
        <taxon>Eukaryota</taxon>
        <taxon>Fungi</taxon>
        <taxon>Fungi incertae sedis</taxon>
        <taxon>Mucoromycota</taxon>
        <taxon>Mucoromycotina</taxon>
        <taxon>Mucoromycetes</taxon>
        <taxon>Mucorales</taxon>
        <taxon>Lichtheimiaceae</taxon>
        <taxon>Lichtheimia</taxon>
    </lineage>
</organism>
<dbReference type="PRINTS" id="PR00080">
    <property type="entry name" value="SDRFAMILY"/>
</dbReference>
<dbReference type="OrthoDB" id="47007at2759"/>
<dbReference type="SUPFAM" id="SSF51735">
    <property type="entry name" value="NAD(P)-binding Rossmann-fold domains"/>
    <property type="match status" value="1"/>
</dbReference>
<name>A0A077WP58_9FUNG</name>
<dbReference type="InterPro" id="IPR002347">
    <property type="entry name" value="SDR_fam"/>
</dbReference>
<evidence type="ECO:0000313" key="5">
    <source>
        <dbReference type="EMBL" id="CDS08889.1"/>
    </source>
</evidence>
<dbReference type="PRINTS" id="PR00081">
    <property type="entry name" value="GDHRDH"/>
</dbReference>
<dbReference type="GO" id="GO:0016616">
    <property type="term" value="F:oxidoreductase activity, acting on the CH-OH group of donors, NAD or NADP as acceptor"/>
    <property type="evidence" value="ECO:0007669"/>
    <property type="project" value="TreeGrafter"/>
</dbReference>
<accession>A0A077WP58</accession>
<dbReference type="SMART" id="SM00822">
    <property type="entry name" value="PKS_KR"/>
    <property type="match status" value="1"/>
</dbReference>
<dbReference type="Gene3D" id="3.40.50.720">
    <property type="entry name" value="NAD(P)-binding Rossmann-like Domain"/>
    <property type="match status" value="1"/>
</dbReference>
<evidence type="ECO:0000256" key="3">
    <source>
        <dbReference type="ARBA" id="ARBA00023002"/>
    </source>
</evidence>
<dbReference type="PANTHER" id="PTHR42760:SF133">
    <property type="entry name" value="3-OXOACYL-[ACYL-CARRIER-PROTEIN] REDUCTASE"/>
    <property type="match status" value="1"/>
</dbReference>
<reference evidence="5" key="1">
    <citation type="journal article" date="2014" name="Genome Announc.">
        <title>De novo whole-genome sequence and genome annotation of Lichtheimia ramosa.</title>
        <authorList>
            <person name="Linde J."/>
            <person name="Schwartze V."/>
            <person name="Binder U."/>
            <person name="Lass-Florl C."/>
            <person name="Voigt K."/>
            <person name="Horn F."/>
        </authorList>
    </citation>
    <scope>NUCLEOTIDE SEQUENCE</scope>
    <source>
        <strain evidence="5">JMRC FSU:6197</strain>
    </source>
</reference>
<evidence type="ECO:0000259" key="4">
    <source>
        <dbReference type="SMART" id="SM00822"/>
    </source>
</evidence>
<dbReference type="InterPro" id="IPR020904">
    <property type="entry name" value="Sc_DH/Rdtase_CS"/>
</dbReference>
<dbReference type="InterPro" id="IPR036291">
    <property type="entry name" value="NAD(P)-bd_dom_sf"/>
</dbReference>
<proteinExistence type="inferred from homology"/>
<gene>
    <name evidence="5" type="ORF">LRAMOSA10250</name>
</gene>
<dbReference type="Pfam" id="PF13561">
    <property type="entry name" value="adh_short_C2"/>
    <property type="match status" value="1"/>
</dbReference>
<dbReference type="EMBL" id="LK023328">
    <property type="protein sequence ID" value="CDS08889.1"/>
    <property type="molecule type" value="Genomic_DNA"/>
</dbReference>
<evidence type="ECO:0000256" key="1">
    <source>
        <dbReference type="ARBA" id="ARBA00006484"/>
    </source>
</evidence>
<evidence type="ECO:0000256" key="2">
    <source>
        <dbReference type="ARBA" id="ARBA00022857"/>
    </source>
</evidence>
<keyword evidence="3" id="KW-0560">Oxidoreductase</keyword>
<comment type="similarity">
    <text evidence="1">Belongs to the short-chain dehydrogenases/reductases (SDR) family.</text>
</comment>
<feature type="domain" description="Ketoreductase" evidence="4">
    <location>
        <begin position="6"/>
        <end position="186"/>
    </location>
</feature>
<dbReference type="PANTHER" id="PTHR42760">
    <property type="entry name" value="SHORT-CHAIN DEHYDROGENASES/REDUCTASES FAMILY MEMBER"/>
    <property type="match status" value="1"/>
</dbReference>
<dbReference type="GO" id="GO:0048038">
    <property type="term" value="F:quinone binding"/>
    <property type="evidence" value="ECO:0007669"/>
    <property type="project" value="TreeGrafter"/>
</dbReference>
<dbReference type="GO" id="GO:0006633">
    <property type="term" value="P:fatty acid biosynthetic process"/>
    <property type="evidence" value="ECO:0007669"/>
    <property type="project" value="TreeGrafter"/>
</dbReference>
<dbReference type="InterPro" id="IPR057326">
    <property type="entry name" value="KR_dom"/>
</dbReference>